<dbReference type="AlphaFoldDB" id="A0A7T6Z8Y3"/>
<feature type="transmembrane region" description="Helical" evidence="1">
    <location>
        <begin position="45"/>
        <end position="62"/>
    </location>
</feature>
<proteinExistence type="predicted"/>
<keyword evidence="3" id="KW-1185">Reference proteome</keyword>
<keyword evidence="1" id="KW-0812">Transmembrane</keyword>
<feature type="transmembrane region" description="Helical" evidence="1">
    <location>
        <begin position="83"/>
        <end position="105"/>
    </location>
</feature>
<evidence type="ECO:0000313" key="3">
    <source>
        <dbReference type="Proteomes" id="UP000595349"/>
    </source>
</evidence>
<feature type="transmembrane region" description="Helical" evidence="1">
    <location>
        <begin position="12"/>
        <end position="33"/>
    </location>
</feature>
<name>A0A7T6Z8Y3_9BACI</name>
<accession>A0A7T6Z8Y3</accession>
<keyword evidence="1" id="KW-0472">Membrane</keyword>
<gene>
    <name evidence="2" type="ORF">HUG20_03245</name>
</gene>
<evidence type="ECO:0000313" key="2">
    <source>
        <dbReference type="EMBL" id="QQK79011.1"/>
    </source>
</evidence>
<keyword evidence="1" id="KW-1133">Transmembrane helix</keyword>
<evidence type="ECO:0000256" key="1">
    <source>
        <dbReference type="SAM" id="Phobius"/>
    </source>
</evidence>
<sequence length="109" mass="12465">MELSYEELKRKAILSTFVKVPVTFLVGVTIAHTVLNNQLPSLVDLSPYLGGVYIGTTCAWFFRSEENHVARERRRQTKKSKKSNVRIVLENSVAILIIFILLLLLSRYV</sequence>
<reference evidence="2 3" key="1">
    <citation type="submission" date="2020-06" db="EMBL/GenBank/DDBJ databases">
        <title>Genomic analysis of Salicibibacter sp. NKC21-4.</title>
        <authorList>
            <person name="Oh Y.J."/>
        </authorList>
    </citation>
    <scope>NUCLEOTIDE SEQUENCE [LARGE SCALE GENOMIC DNA]</scope>
    <source>
        <strain evidence="2 3">NKC21-4</strain>
    </source>
</reference>
<organism evidence="2 3">
    <name type="scientific">Salicibibacter cibi</name>
    <dbReference type="NCBI Taxonomy" id="2743001"/>
    <lineage>
        <taxon>Bacteria</taxon>
        <taxon>Bacillati</taxon>
        <taxon>Bacillota</taxon>
        <taxon>Bacilli</taxon>
        <taxon>Bacillales</taxon>
        <taxon>Bacillaceae</taxon>
        <taxon>Salicibibacter</taxon>
    </lineage>
</organism>
<dbReference type="RefSeq" id="WP_200088013.1">
    <property type="nucleotide sequence ID" value="NZ_CP054706.1"/>
</dbReference>
<dbReference type="EMBL" id="CP054706">
    <property type="protein sequence ID" value="QQK79011.1"/>
    <property type="molecule type" value="Genomic_DNA"/>
</dbReference>
<dbReference type="Proteomes" id="UP000595349">
    <property type="component" value="Chromosome"/>
</dbReference>
<dbReference type="KEGG" id="scib:HUG20_03245"/>
<protein>
    <submittedName>
        <fullName evidence="2">Uncharacterized protein</fullName>
    </submittedName>
</protein>